<reference evidence="1 2" key="1">
    <citation type="submission" date="2023-01" db="EMBL/GenBank/DDBJ databases">
        <title>Analysis of 21 Apiospora genomes using comparative genomics revels a genus with tremendous synthesis potential of carbohydrate active enzymes and secondary metabolites.</title>
        <authorList>
            <person name="Sorensen T."/>
        </authorList>
    </citation>
    <scope>NUCLEOTIDE SEQUENCE [LARGE SCALE GENOMIC DNA]</scope>
    <source>
        <strain evidence="1 2">CBS 20057</strain>
    </source>
</reference>
<dbReference type="EMBL" id="JAQQWI010000024">
    <property type="protein sequence ID" value="KAK7994228.1"/>
    <property type="molecule type" value="Genomic_DNA"/>
</dbReference>
<dbReference type="Proteomes" id="UP001396898">
    <property type="component" value="Unassembled WGS sequence"/>
</dbReference>
<gene>
    <name evidence="1" type="ORF">PG991_015816</name>
</gene>
<accession>A0ABR1R0P4</accession>
<sequence>MRRVFLRLRLPSTARTKLLYETILASVIEVYHESRIPASVIKVYHESRIPASGKHVFNMPMVLLSRYGALPGHIESFLGGRDAGRHALMVDLISKGSHVDYYAQSHLHVFSAEQGARLTRESSRSALHEAGCEVVNKSFPRGGSVALDARLSREICGGYAITVIFMTEDLVARFMLPPMPLPNLPGLKEKVAEMQKKTENIRLNFVFNDSARSTDIQLTPP</sequence>
<evidence type="ECO:0000313" key="1">
    <source>
        <dbReference type="EMBL" id="KAK7994228.1"/>
    </source>
</evidence>
<keyword evidence="2" id="KW-1185">Reference proteome</keyword>
<name>A0ABR1R0P4_9PEZI</name>
<comment type="caution">
    <text evidence="1">The sequence shown here is derived from an EMBL/GenBank/DDBJ whole genome shotgun (WGS) entry which is preliminary data.</text>
</comment>
<organism evidence="1 2">
    <name type="scientific">Apiospora marii</name>
    <dbReference type="NCBI Taxonomy" id="335849"/>
    <lineage>
        <taxon>Eukaryota</taxon>
        <taxon>Fungi</taxon>
        <taxon>Dikarya</taxon>
        <taxon>Ascomycota</taxon>
        <taxon>Pezizomycotina</taxon>
        <taxon>Sordariomycetes</taxon>
        <taxon>Xylariomycetidae</taxon>
        <taxon>Amphisphaeriales</taxon>
        <taxon>Apiosporaceae</taxon>
        <taxon>Apiospora</taxon>
    </lineage>
</organism>
<evidence type="ECO:0000313" key="2">
    <source>
        <dbReference type="Proteomes" id="UP001396898"/>
    </source>
</evidence>
<proteinExistence type="predicted"/>
<protein>
    <submittedName>
        <fullName evidence="1">Uncharacterized protein</fullName>
    </submittedName>
</protein>